<reference evidence="2" key="1">
    <citation type="submission" date="2020-07" db="EMBL/GenBank/DDBJ databases">
        <title>Genome sequence and genetic diversity analysis of an under-domesticated orphan crop, white fonio (Digitaria exilis).</title>
        <authorList>
            <person name="Bennetzen J.L."/>
            <person name="Chen S."/>
            <person name="Ma X."/>
            <person name="Wang X."/>
            <person name="Yssel A.E.J."/>
            <person name="Chaluvadi S.R."/>
            <person name="Johnson M."/>
            <person name="Gangashetty P."/>
            <person name="Hamidou F."/>
            <person name="Sanogo M.D."/>
            <person name="Zwaenepoel A."/>
            <person name="Wallace J."/>
            <person name="Van De Peer Y."/>
            <person name="Van Deynze A."/>
        </authorList>
    </citation>
    <scope>NUCLEOTIDE SEQUENCE</scope>
    <source>
        <tissue evidence="2">Leaves</tissue>
    </source>
</reference>
<feature type="transmembrane region" description="Helical" evidence="1">
    <location>
        <begin position="100"/>
        <end position="129"/>
    </location>
</feature>
<sequence>MMSPLWNKILRALPPFIVIRSNHDGGPGRSLDQVSLLLWWQKQDGEKHEKEDDAQFCLQECWPPFIGLWHYFWLSRLWRTKATCLRSHPYEPSHRFGIEFWSYMLSALSFNLFGLQSALVVIFFVYRVLVTRVYTQLRINIILSVKKTTTY</sequence>
<keyword evidence="1" id="KW-0472">Membrane</keyword>
<protein>
    <submittedName>
        <fullName evidence="2">Uncharacterized protein</fullName>
    </submittedName>
</protein>
<comment type="caution">
    <text evidence="2">The sequence shown here is derived from an EMBL/GenBank/DDBJ whole genome shotgun (WGS) entry which is preliminary data.</text>
</comment>
<organism evidence="2 3">
    <name type="scientific">Digitaria exilis</name>
    <dbReference type="NCBI Taxonomy" id="1010633"/>
    <lineage>
        <taxon>Eukaryota</taxon>
        <taxon>Viridiplantae</taxon>
        <taxon>Streptophyta</taxon>
        <taxon>Embryophyta</taxon>
        <taxon>Tracheophyta</taxon>
        <taxon>Spermatophyta</taxon>
        <taxon>Magnoliopsida</taxon>
        <taxon>Liliopsida</taxon>
        <taxon>Poales</taxon>
        <taxon>Poaceae</taxon>
        <taxon>PACMAD clade</taxon>
        <taxon>Panicoideae</taxon>
        <taxon>Panicodae</taxon>
        <taxon>Paniceae</taxon>
        <taxon>Anthephorinae</taxon>
        <taxon>Digitaria</taxon>
    </lineage>
</organism>
<keyword evidence="3" id="KW-1185">Reference proteome</keyword>
<name>A0A835B5L2_9POAL</name>
<dbReference type="EMBL" id="JACEFO010002054">
    <property type="protein sequence ID" value="KAF8687682.1"/>
    <property type="molecule type" value="Genomic_DNA"/>
</dbReference>
<gene>
    <name evidence="2" type="ORF">HU200_042604</name>
</gene>
<dbReference type="Proteomes" id="UP000636709">
    <property type="component" value="Unassembled WGS sequence"/>
</dbReference>
<keyword evidence="1" id="KW-1133">Transmembrane helix</keyword>
<evidence type="ECO:0000313" key="3">
    <source>
        <dbReference type="Proteomes" id="UP000636709"/>
    </source>
</evidence>
<dbReference type="AlphaFoldDB" id="A0A835B5L2"/>
<proteinExistence type="predicted"/>
<accession>A0A835B5L2</accession>
<evidence type="ECO:0000256" key="1">
    <source>
        <dbReference type="SAM" id="Phobius"/>
    </source>
</evidence>
<keyword evidence="1" id="KW-0812">Transmembrane</keyword>
<evidence type="ECO:0000313" key="2">
    <source>
        <dbReference type="EMBL" id="KAF8687682.1"/>
    </source>
</evidence>